<feature type="compositionally biased region" description="Basic and acidic residues" evidence="1">
    <location>
        <begin position="135"/>
        <end position="144"/>
    </location>
</feature>
<reference evidence="2" key="1">
    <citation type="submission" date="2021-01" db="EMBL/GenBank/DDBJ databases">
        <title>Phytophthora aleatoria, a newly-described species from Pinus radiata is distinct from Phytophthora cactorum isolates based on comparative genomics.</title>
        <authorList>
            <person name="Mcdougal R."/>
            <person name="Panda P."/>
            <person name="Williams N."/>
            <person name="Studholme D.J."/>
        </authorList>
    </citation>
    <scope>NUCLEOTIDE SEQUENCE</scope>
    <source>
        <strain evidence="2">NZFS 3830</strain>
    </source>
</reference>
<evidence type="ECO:0000313" key="3">
    <source>
        <dbReference type="Proteomes" id="UP000688947"/>
    </source>
</evidence>
<feature type="region of interest" description="Disordered" evidence="1">
    <location>
        <begin position="59"/>
        <end position="88"/>
    </location>
</feature>
<gene>
    <name evidence="2" type="ORF">JG687_00015973</name>
</gene>
<organism evidence="2 3">
    <name type="scientific">Phytophthora cactorum</name>
    <dbReference type="NCBI Taxonomy" id="29920"/>
    <lineage>
        <taxon>Eukaryota</taxon>
        <taxon>Sar</taxon>
        <taxon>Stramenopiles</taxon>
        <taxon>Oomycota</taxon>
        <taxon>Peronosporomycetes</taxon>
        <taxon>Peronosporales</taxon>
        <taxon>Peronosporaceae</taxon>
        <taxon>Phytophthora</taxon>
    </lineage>
</organism>
<feature type="region of interest" description="Disordered" evidence="1">
    <location>
        <begin position="135"/>
        <end position="171"/>
    </location>
</feature>
<evidence type="ECO:0000313" key="2">
    <source>
        <dbReference type="EMBL" id="KAG6947640.1"/>
    </source>
</evidence>
<feature type="region of interest" description="Disordered" evidence="1">
    <location>
        <begin position="100"/>
        <end position="119"/>
    </location>
</feature>
<feature type="compositionally biased region" description="Polar residues" evidence="1">
    <location>
        <begin position="151"/>
        <end position="162"/>
    </location>
</feature>
<evidence type="ECO:0000256" key="1">
    <source>
        <dbReference type="SAM" id="MobiDB-lite"/>
    </source>
</evidence>
<dbReference type="OrthoDB" id="126823at2759"/>
<protein>
    <submittedName>
        <fullName evidence="2">Uncharacterized protein</fullName>
    </submittedName>
</protein>
<proteinExistence type="predicted"/>
<comment type="caution">
    <text evidence="2">The sequence shown here is derived from an EMBL/GenBank/DDBJ whole genome shotgun (WGS) entry which is preliminary data.</text>
</comment>
<name>A0A8T1TTI1_9STRA</name>
<sequence>MTLTEALQRDLDKTKPNSPIFVERVTGLKLFVASQHSSKLAEGNANRVEIVTKVDDVDDDTGVPVALNSQGTEETDSEGTVPEPKEKNKVLDIDNTATKCVGGNIQGVPSPDKTNNIETEGLTCEGTLPKLMEKRKAPSGDVVHEGAFGNTDGTPLHGTTKSKASKQPKRQ</sequence>
<dbReference type="Proteomes" id="UP000688947">
    <property type="component" value="Unassembled WGS sequence"/>
</dbReference>
<dbReference type="EMBL" id="JAENGZ010001513">
    <property type="protein sequence ID" value="KAG6947640.1"/>
    <property type="molecule type" value="Genomic_DNA"/>
</dbReference>
<dbReference type="AlphaFoldDB" id="A0A8T1TTI1"/>
<accession>A0A8T1TTI1</accession>